<dbReference type="Proteomes" id="UP000186720">
    <property type="component" value="Unassembled WGS sequence"/>
</dbReference>
<evidence type="ECO:0000313" key="2">
    <source>
        <dbReference type="Proteomes" id="UP000186720"/>
    </source>
</evidence>
<organism evidence="1 2">
    <name type="scientific">Mucilaginibacter polytrichastri</name>
    <dbReference type="NCBI Taxonomy" id="1302689"/>
    <lineage>
        <taxon>Bacteria</taxon>
        <taxon>Pseudomonadati</taxon>
        <taxon>Bacteroidota</taxon>
        <taxon>Sphingobacteriia</taxon>
        <taxon>Sphingobacteriales</taxon>
        <taxon>Sphingobacteriaceae</taxon>
        <taxon>Mucilaginibacter</taxon>
    </lineage>
</organism>
<dbReference type="AlphaFoldDB" id="A0A1Q6A3W9"/>
<sequence>MTEGPKGRFWTSLPEGRQVEAEKVGPLIARYFKNKKNKT</sequence>
<proteinExistence type="predicted"/>
<reference evidence="1 2" key="1">
    <citation type="submission" date="2016-11" db="EMBL/GenBank/DDBJ databases">
        <title>Whole Genome Sequencing of Mucilaginibacter polytrichastri RG4-7(T) isolated from the moss sample.</title>
        <authorList>
            <person name="Li Y."/>
        </authorList>
    </citation>
    <scope>NUCLEOTIDE SEQUENCE [LARGE SCALE GENOMIC DNA]</scope>
    <source>
        <strain evidence="1 2">RG4-7</strain>
    </source>
</reference>
<comment type="caution">
    <text evidence="1">The sequence shown here is derived from an EMBL/GenBank/DDBJ whole genome shotgun (WGS) entry which is preliminary data.</text>
</comment>
<keyword evidence="2" id="KW-1185">Reference proteome</keyword>
<protein>
    <submittedName>
        <fullName evidence="1">Uncharacterized protein</fullName>
    </submittedName>
</protein>
<evidence type="ECO:0000313" key="1">
    <source>
        <dbReference type="EMBL" id="OKS88709.1"/>
    </source>
</evidence>
<accession>A0A1Q6A3W9</accession>
<gene>
    <name evidence="1" type="ORF">RG47T_4187</name>
</gene>
<name>A0A1Q6A3W9_9SPHI</name>
<dbReference type="EMBL" id="MPPL01000001">
    <property type="protein sequence ID" value="OKS88709.1"/>
    <property type="molecule type" value="Genomic_DNA"/>
</dbReference>